<dbReference type="Proteomes" id="UP000440066">
    <property type="component" value="Unassembled WGS sequence"/>
</dbReference>
<keyword evidence="1" id="KW-1133">Transmembrane helix</keyword>
<gene>
    <name evidence="2" type="ORF">GF867_04405</name>
</gene>
<dbReference type="AlphaFoldDB" id="A0A844C0Z4"/>
<evidence type="ECO:0000313" key="3">
    <source>
        <dbReference type="Proteomes" id="UP000440066"/>
    </source>
</evidence>
<evidence type="ECO:0000256" key="1">
    <source>
        <dbReference type="SAM" id="Phobius"/>
    </source>
</evidence>
<name>A0A844C0Z4_9LACT</name>
<proteinExistence type="predicted"/>
<comment type="caution">
    <text evidence="2">The sequence shown here is derived from an EMBL/GenBank/DDBJ whole genome shotgun (WGS) entry which is preliminary data.</text>
</comment>
<protein>
    <submittedName>
        <fullName evidence="2">Uncharacterized protein</fullName>
    </submittedName>
</protein>
<dbReference type="EMBL" id="WJQT01000004">
    <property type="protein sequence ID" value="MRJ46812.1"/>
    <property type="molecule type" value="Genomic_DNA"/>
</dbReference>
<organism evidence="2 3">
    <name type="scientific">Fundicoccus ignavus</name>
    <dbReference type="NCBI Taxonomy" id="2664442"/>
    <lineage>
        <taxon>Bacteria</taxon>
        <taxon>Bacillati</taxon>
        <taxon>Bacillota</taxon>
        <taxon>Bacilli</taxon>
        <taxon>Lactobacillales</taxon>
        <taxon>Aerococcaceae</taxon>
        <taxon>Fundicoccus</taxon>
    </lineage>
</organism>
<accession>A0A844C0Z4</accession>
<keyword evidence="1" id="KW-0472">Membrane</keyword>
<keyword evidence="1" id="KW-0812">Transmembrane</keyword>
<feature type="transmembrane region" description="Helical" evidence="1">
    <location>
        <begin position="36"/>
        <end position="56"/>
    </location>
</feature>
<evidence type="ECO:0000313" key="2">
    <source>
        <dbReference type="EMBL" id="MRJ46812.1"/>
    </source>
</evidence>
<dbReference type="RefSeq" id="WP_153831903.1">
    <property type="nucleotide sequence ID" value="NZ_WJQT01000004.1"/>
</dbReference>
<feature type="transmembrane region" description="Helical" evidence="1">
    <location>
        <begin position="12"/>
        <end position="30"/>
    </location>
</feature>
<reference evidence="2 3" key="1">
    <citation type="submission" date="2019-11" db="EMBL/GenBank/DDBJ databases">
        <title>Characterisation of Fundicoccus ignavus gen. nov. sp. nov., a novel genus of the family Aerococcaceae from bulk tank milk.</title>
        <authorList>
            <person name="Siebert A."/>
            <person name="Huptas C."/>
            <person name="Wenning M."/>
            <person name="Scherer S."/>
            <person name="Doll E.V."/>
        </authorList>
    </citation>
    <scope>NUCLEOTIDE SEQUENCE [LARGE SCALE GENOMIC DNA]</scope>
    <source>
        <strain evidence="2 3">DSM 109652</strain>
    </source>
</reference>
<sequence length="67" mass="7209">MQKAILSQKNRIAIMSGSLIVLGFFARLVLGNEWLFTLAFMLASILGVAPIAIQAYQALKVKVVSSG</sequence>